<protein>
    <submittedName>
        <fullName evidence="1">Uncharacterized protein</fullName>
    </submittedName>
</protein>
<sequence>MAHSPAVAVIDCSDQLLKILPCNILLELSI</sequence>
<organism evidence="1">
    <name type="scientific">Rhizophora mucronata</name>
    <name type="common">Asiatic mangrove</name>
    <dbReference type="NCBI Taxonomy" id="61149"/>
    <lineage>
        <taxon>Eukaryota</taxon>
        <taxon>Viridiplantae</taxon>
        <taxon>Streptophyta</taxon>
        <taxon>Embryophyta</taxon>
        <taxon>Tracheophyta</taxon>
        <taxon>Spermatophyta</taxon>
        <taxon>Magnoliopsida</taxon>
        <taxon>eudicotyledons</taxon>
        <taxon>Gunneridae</taxon>
        <taxon>Pentapetalae</taxon>
        <taxon>rosids</taxon>
        <taxon>fabids</taxon>
        <taxon>Malpighiales</taxon>
        <taxon>Rhizophoraceae</taxon>
        <taxon>Rhizophora</taxon>
    </lineage>
</organism>
<dbReference type="AlphaFoldDB" id="A0A2P2QCZ5"/>
<reference evidence="1" key="1">
    <citation type="submission" date="2018-02" db="EMBL/GenBank/DDBJ databases">
        <title>Rhizophora mucronata_Transcriptome.</title>
        <authorList>
            <person name="Meera S.P."/>
            <person name="Sreeshan A."/>
            <person name="Augustine A."/>
        </authorList>
    </citation>
    <scope>NUCLEOTIDE SEQUENCE</scope>
    <source>
        <tissue evidence="1">Leaf</tissue>
    </source>
</reference>
<dbReference type="EMBL" id="GGEC01084319">
    <property type="protein sequence ID" value="MBX64803.1"/>
    <property type="molecule type" value="Transcribed_RNA"/>
</dbReference>
<accession>A0A2P2QCZ5</accession>
<evidence type="ECO:0000313" key="1">
    <source>
        <dbReference type="EMBL" id="MBX64803.1"/>
    </source>
</evidence>
<proteinExistence type="predicted"/>
<name>A0A2P2QCZ5_RHIMU</name>